<dbReference type="InterPro" id="IPR008966">
    <property type="entry name" value="Adhesion_dom_sf"/>
</dbReference>
<dbReference type="Proteomes" id="UP001529491">
    <property type="component" value="Chromosome"/>
</dbReference>
<evidence type="ECO:0000256" key="1">
    <source>
        <dbReference type="ARBA" id="ARBA00004561"/>
    </source>
</evidence>
<feature type="chain" id="PRO_5045466895" description="Fimbrial-type adhesion domain-containing protein" evidence="5">
    <location>
        <begin position="23"/>
        <end position="195"/>
    </location>
</feature>
<gene>
    <name evidence="7" type="ORF">RGE70_05945</name>
</gene>
<dbReference type="InterPro" id="IPR050263">
    <property type="entry name" value="Bact_Fimbrial_Adh_Pro"/>
</dbReference>
<keyword evidence="3 5" id="KW-0732">Signal</keyword>
<keyword evidence="4" id="KW-0281">Fimbrium</keyword>
<comment type="subcellular location">
    <subcellularLocation>
        <location evidence="1">Fimbrium</location>
    </subcellularLocation>
</comment>
<dbReference type="EMBL" id="CP136522">
    <property type="protein sequence ID" value="WOT06337.1"/>
    <property type="molecule type" value="Genomic_DNA"/>
</dbReference>
<dbReference type="InterPro" id="IPR000259">
    <property type="entry name" value="Adhesion_dom_fimbrial"/>
</dbReference>
<dbReference type="SUPFAM" id="SSF49401">
    <property type="entry name" value="Bacterial adhesins"/>
    <property type="match status" value="1"/>
</dbReference>
<accession>A0ABZ0K1A7</accession>
<keyword evidence="8" id="KW-1185">Reference proteome</keyword>
<evidence type="ECO:0000259" key="6">
    <source>
        <dbReference type="Pfam" id="PF00419"/>
    </source>
</evidence>
<reference evidence="7 8" key="1">
    <citation type="submission" date="2023-10" db="EMBL/GenBank/DDBJ databases">
        <title>Complete genome sequence of Shewanella sp. DAU334.</title>
        <authorList>
            <person name="Lee Y.-S."/>
            <person name="Jeong H.-R."/>
            <person name="Hwang E.-J."/>
            <person name="Choi Y.-L."/>
            <person name="Kim G.-D."/>
        </authorList>
    </citation>
    <scope>NUCLEOTIDE SEQUENCE [LARGE SCALE GENOMIC DNA]</scope>
    <source>
        <strain evidence="7 8">DAU334</strain>
    </source>
</reference>
<dbReference type="Pfam" id="PF00419">
    <property type="entry name" value="Fimbrial"/>
    <property type="match status" value="1"/>
</dbReference>
<evidence type="ECO:0000313" key="7">
    <source>
        <dbReference type="EMBL" id="WOT06337.1"/>
    </source>
</evidence>
<evidence type="ECO:0000256" key="5">
    <source>
        <dbReference type="SAM" id="SignalP"/>
    </source>
</evidence>
<evidence type="ECO:0000313" key="8">
    <source>
        <dbReference type="Proteomes" id="UP001529491"/>
    </source>
</evidence>
<dbReference type="PANTHER" id="PTHR33420:SF3">
    <property type="entry name" value="FIMBRIAL SUBUNIT ELFA"/>
    <property type="match status" value="1"/>
</dbReference>
<evidence type="ECO:0000256" key="3">
    <source>
        <dbReference type="ARBA" id="ARBA00022729"/>
    </source>
</evidence>
<evidence type="ECO:0000256" key="4">
    <source>
        <dbReference type="ARBA" id="ARBA00023263"/>
    </source>
</evidence>
<organism evidence="7 8">
    <name type="scientific">Shewanella youngdeokensis</name>
    <dbReference type="NCBI Taxonomy" id="2999068"/>
    <lineage>
        <taxon>Bacteria</taxon>
        <taxon>Pseudomonadati</taxon>
        <taxon>Pseudomonadota</taxon>
        <taxon>Gammaproteobacteria</taxon>
        <taxon>Alteromonadales</taxon>
        <taxon>Shewanellaceae</taxon>
        <taxon>Shewanella</taxon>
    </lineage>
</organism>
<evidence type="ECO:0000256" key="2">
    <source>
        <dbReference type="ARBA" id="ARBA00006671"/>
    </source>
</evidence>
<sequence length="195" mass="20352">MKNKLTIFASLCSLFLAGSVSATNEDGTINFIGSIYSGACTVSVEVDDSGMKNATNLVTLDPIESTTITKNVAAGVKGFSVVLTDCDVDKTALQLALTGDFMNNLGVVQATYDELETTPARSNLTSLGFQIKGATYGNSADVVDWSTVSVSDPGASLVADSGIYKFPMSVGYYSTADTADAGIVRASVNYLVSYQ</sequence>
<dbReference type="Gene3D" id="2.60.40.1090">
    <property type="entry name" value="Fimbrial-type adhesion domain"/>
    <property type="match status" value="1"/>
</dbReference>
<proteinExistence type="inferred from homology"/>
<name>A0ABZ0K1A7_9GAMM</name>
<dbReference type="PANTHER" id="PTHR33420">
    <property type="entry name" value="FIMBRIAL SUBUNIT ELFA-RELATED"/>
    <property type="match status" value="1"/>
</dbReference>
<protein>
    <recommendedName>
        <fullName evidence="6">Fimbrial-type adhesion domain-containing protein</fullName>
    </recommendedName>
</protein>
<dbReference type="RefSeq" id="WP_310470611.1">
    <property type="nucleotide sequence ID" value="NZ_CP136522.1"/>
</dbReference>
<comment type="similarity">
    <text evidence="2">Belongs to the fimbrial protein family.</text>
</comment>
<dbReference type="InterPro" id="IPR036937">
    <property type="entry name" value="Adhesion_dom_fimbrial_sf"/>
</dbReference>
<feature type="domain" description="Fimbrial-type adhesion" evidence="6">
    <location>
        <begin position="53"/>
        <end position="195"/>
    </location>
</feature>
<feature type="signal peptide" evidence="5">
    <location>
        <begin position="1"/>
        <end position="22"/>
    </location>
</feature>